<accession>A0AAN9N8V8</accession>
<dbReference type="EMBL" id="JAYMYR010000004">
    <property type="protein sequence ID" value="KAK7368521.1"/>
    <property type="molecule type" value="Genomic_DNA"/>
</dbReference>
<name>A0AAN9N8V8_PHACN</name>
<comment type="caution">
    <text evidence="1">The sequence shown here is derived from an EMBL/GenBank/DDBJ whole genome shotgun (WGS) entry which is preliminary data.</text>
</comment>
<gene>
    <name evidence="1" type="ORF">VNO80_10547</name>
</gene>
<dbReference type="Proteomes" id="UP001374584">
    <property type="component" value="Unassembled WGS sequence"/>
</dbReference>
<proteinExistence type="predicted"/>
<reference evidence="1 2" key="1">
    <citation type="submission" date="2024-01" db="EMBL/GenBank/DDBJ databases">
        <title>The genomes of 5 underutilized Papilionoideae crops provide insights into root nodulation and disease resistanc.</title>
        <authorList>
            <person name="Jiang F."/>
        </authorList>
    </citation>
    <scope>NUCLEOTIDE SEQUENCE [LARGE SCALE GENOMIC DNA]</scope>
    <source>
        <strain evidence="1">JINMINGXINNONG_FW02</strain>
        <tissue evidence="1">Leaves</tissue>
    </source>
</reference>
<protein>
    <submittedName>
        <fullName evidence="1">Uncharacterized protein</fullName>
    </submittedName>
</protein>
<dbReference type="AlphaFoldDB" id="A0AAN9N8V8"/>
<evidence type="ECO:0000313" key="1">
    <source>
        <dbReference type="EMBL" id="KAK7368521.1"/>
    </source>
</evidence>
<sequence>MEVGACGLMFLMINWDCPAIVKLALHPTILYFEGINFVHALSFQLLVNCIVKAQILIRRHLLHIFPRCWDAELDLTISDTWIMCYWKIKTGLDMPSLWGFRTSSSILMVKASNPNERESLKAEID</sequence>
<keyword evidence="2" id="KW-1185">Reference proteome</keyword>
<organism evidence="1 2">
    <name type="scientific">Phaseolus coccineus</name>
    <name type="common">Scarlet runner bean</name>
    <name type="synonym">Phaseolus multiflorus</name>
    <dbReference type="NCBI Taxonomy" id="3886"/>
    <lineage>
        <taxon>Eukaryota</taxon>
        <taxon>Viridiplantae</taxon>
        <taxon>Streptophyta</taxon>
        <taxon>Embryophyta</taxon>
        <taxon>Tracheophyta</taxon>
        <taxon>Spermatophyta</taxon>
        <taxon>Magnoliopsida</taxon>
        <taxon>eudicotyledons</taxon>
        <taxon>Gunneridae</taxon>
        <taxon>Pentapetalae</taxon>
        <taxon>rosids</taxon>
        <taxon>fabids</taxon>
        <taxon>Fabales</taxon>
        <taxon>Fabaceae</taxon>
        <taxon>Papilionoideae</taxon>
        <taxon>50 kb inversion clade</taxon>
        <taxon>NPAAA clade</taxon>
        <taxon>indigoferoid/millettioid clade</taxon>
        <taxon>Phaseoleae</taxon>
        <taxon>Phaseolus</taxon>
    </lineage>
</organism>
<evidence type="ECO:0000313" key="2">
    <source>
        <dbReference type="Proteomes" id="UP001374584"/>
    </source>
</evidence>